<dbReference type="AlphaFoldDB" id="A0A7I6GXA1"/>
<gene>
    <name evidence="1" type="ordered locus">BGP037</name>
    <name evidence="2" type="ORF">DB299_04685</name>
</gene>
<keyword evidence="2" id="KW-0614">Plasmid</keyword>
<dbReference type="EMBL" id="CP028874">
    <property type="protein sequence ID" value="AZA27194.1"/>
    <property type="molecule type" value="Genomic_DNA"/>
</dbReference>
<protein>
    <submittedName>
        <fullName evidence="1">Uncharacterized protein</fullName>
    </submittedName>
</protein>
<accession>A0A7I6GXA1</accession>
<proteinExistence type="predicted"/>
<evidence type="ECO:0000313" key="1">
    <source>
        <dbReference type="EMBL" id="AAU85887.1"/>
    </source>
</evidence>
<keyword evidence="4" id="KW-1185">Reference proteome</keyword>
<evidence type="ECO:0000313" key="4">
    <source>
        <dbReference type="Proteomes" id="UP000274630"/>
    </source>
</evidence>
<name>A0A7I6GXA1_BORGP</name>
<evidence type="ECO:0000313" key="2">
    <source>
        <dbReference type="EMBL" id="AZA27194.1"/>
    </source>
</evidence>
<geneLocation type="plasmid" evidence="3">
    <name>4</name>
</geneLocation>
<reference evidence="1" key="1">
    <citation type="journal article" date="2004" name="Nucleic Acids Res.">
        <title>Comparative analysis of the Borrelia garinii genome.</title>
        <authorList>
            <person name="Glockner G."/>
            <person name="Lehmann R."/>
            <person name="Romualdi A."/>
            <person name="Pradella S."/>
            <person name="Schulte-Spechtel U."/>
            <person name="Schilhabel M."/>
            <person name="Wilske B."/>
            <person name="Suhnel J."/>
            <person name="Platzer M."/>
        </authorList>
    </citation>
    <scope>NUCLEOTIDE SEQUENCE [LARGE SCALE GENOMIC DNA]</scope>
    <source>
        <strain>ATCC BAA-2496 / DSM 23469 / PBi</strain>
        <strain evidence="1">PBi</strain>
        <plasmid>4</plasmid>
    </source>
</reference>
<reference evidence="1" key="2">
    <citation type="submission" date="2004-09" db="EMBL/GenBank/DDBJ databases">
        <authorList>
            <person name="Gloeckner G."/>
            <person name="Schilhabel M."/>
            <person name="Lehmann R."/>
            <person name="Platzer M."/>
        </authorList>
    </citation>
    <scope>NUCLEOTIDE SEQUENCE</scope>
    <source>
        <strain evidence="1">PBi</strain>
    </source>
</reference>
<dbReference type="EMBL" id="AY722918">
    <property type="protein sequence ID" value="AAU85887.1"/>
    <property type="molecule type" value="Genomic_DNA"/>
</dbReference>
<reference evidence="2" key="3">
    <citation type="journal article" date="2018" name="PLoS ONE">
        <title>The genus Borrelia reloaded.</title>
        <authorList>
            <person name="Margos G."/>
            <person name="Gofton A."/>
            <person name="Wibberg D."/>
            <person name="Dangel A."/>
            <person name="Marosevic D."/>
            <person name="Loh S.M."/>
            <person name="Oskam C."/>
            <person name="Fingerle V."/>
        </authorList>
    </citation>
    <scope>NUCLEOTIDE SEQUENCE</scope>
    <source>
        <strain evidence="2">PBi</strain>
    </source>
</reference>
<evidence type="ECO:0000313" key="3">
    <source>
        <dbReference type="Proteomes" id="UP000002276"/>
    </source>
</evidence>
<reference evidence="4" key="4">
    <citation type="submission" date="2018-04" db="EMBL/GenBank/DDBJ databases">
        <title>Whole Genome Assembly of Borrelia bavariensis PBi.</title>
        <authorList>
            <person name="Margos G."/>
        </authorList>
    </citation>
    <scope>NUCLEOTIDE SEQUENCE [LARGE SCALE GENOMIC DNA]</scope>
    <source>
        <strain evidence="4">PBi</strain>
        <plasmid evidence="4">lp25_cp32-3</plasmid>
    </source>
</reference>
<organism evidence="1">
    <name type="scientific">Borrelia garinii subsp. bavariensis (strain ATCC BAA-2496 / DSM 23469 / PBi)</name>
    <name type="common">Borreliella bavariensis</name>
    <dbReference type="NCBI Taxonomy" id="290434"/>
    <lineage>
        <taxon>Bacteria</taxon>
        <taxon>Pseudomonadati</taxon>
        <taxon>Spirochaetota</taxon>
        <taxon>Spirochaetia</taxon>
        <taxon>Spirochaetales</taxon>
        <taxon>Borreliaceae</taxon>
        <taxon>Borreliella</taxon>
    </lineage>
</organism>
<dbReference type="Proteomes" id="UP000274630">
    <property type="component" value="Plasmid lp25_cp32-3"/>
</dbReference>
<geneLocation type="plasmid" evidence="2 4">
    <name>lp25_cp32-3</name>
</geneLocation>
<sequence>MMGTLSLLGFAENKIKKDSSEGLLGISINNAYLENITFRRIKYYTFKTFSKIINILKYEGGLIS</sequence>
<dbReference type="RefSeq" id="WP_123771971.1">
    <property type="nucleotide sequence ID" value="NZ_CP028874.1"/>
</dbReference>